<dbReference type="SUPFAM" id="SSF46785">
    <property type="entry name" value="Winged helix' DNA-binding domain"/>
    <property type="match status" value="1"/>
</dbReference>
<evidence type="ECO:0000313" key="2">
    <source>
        <dbReference type="Proteomes" id="UP000051012"/>
    </source>
</evidence>
<dbReference type="Gene3D" id="1.10.10.10">
    <property type="entry name" value="Winged helix-like DNA-binding domain superfamily/Winged helix DNA-binding domain"/>
    <property type="match status" value="1"/>
</dbReference>
<evidence type="ECO:0000313" key="1">
    <source>
        <dbReference type="EMBL" id="KPJ74175.1"/>
    </source>
</evidence>
<dbReference type="InterPro" id="IPR036390">
    <property type="entry name" value="WH_DNA-bd_sf"/>
</dbReference>
<comment type="caution">
    <text evidence="1">The sequence shown here is derived from an EMBL/GenBank/DDBJ whole genome shotgun (WGS) entry which is preliminary data.</text>
</comment>
<organism evidence="1 2">
    <name type="scientific">candidate division TA06 bacterium DG_78</name>
    <dbReference type="NCBI Taxonomy" id="1703772"/>
    <lineage>
        <taxon>Bacteria</taxon>
        <taxon>Bacteria division TA06</taxon>
    </lineage>
</organism>
<name>A0A0S7YI10_UNCT6</name>
<accession>A0A0S7YI10</accession>
<dbReference type="AlphaFoldDB" id="A0A0S7YI10"/>
<dbReference type="Proteomes" id="UP000051012">
    <property type="component" value="Unassembled WGS sequence"/>
</dbReference>
<protein>
    <recommendedName>
        <fullName evidence="3">HTH asnC-type domain-containing protein</fullName>
    </recommendedName>
</protein>
<dbReference type="InterPro" id="IPR036388">
    <property type="entry name" value="WH-like_DNA-bd_sf"/>
</dbReference>
<evidence type="ECO:0008006" key="3">
    <source>
        <dbReference type="Google" id="ProtNLM"/>
    </source>
</evidence>
<reference evidence="1 2" key="1">
    <citation type="journal article" date="2015" name="Microbiome">
        <title>Genomic resolution of linkages in carbon, nitrogen, and sulfur cycling among widespread estuary sediment bacteria.</title>
        <authorList>
            <person name="Baker B.J."/>
            <person name="Lazar C.S."/>
            <person name="Teske A.P."/>
            <person name="Dick G.J."/>
        </authorList>
    </citation>
    <scope>NUCLEOTIDE SEQUENCE [LARGE SCALE GENOMIC DNA]</scope>
    <source>
        <strain evidence="1">DG_78</strain>
    </source>
</reference>
<sequence>MIIDPIDLKLIRQLELEGSVAINEITNKFHITEEEILLRIKNFEDSGFIGSYGLKLFLPKITGGKWFYALVAVESTPKFKPEKSIPYLEEIVENITYPRGVCPDMSLLLYTQDLDDTYRKIYKVLGVRYAEVYRVGEYNVTVPQVLLKNDWKNIAKLFVMSKLNYMKINQILLKPKSETEVKLSSLIWSKKNRKGIISVFPNFNWSIIKNYTHLHLSVTTKMRTNDLRKVISKIGYSANITSRFKKKYLQVEFDIWGFNDLQKIISPLQDIPKLSIDGSSFAYKNIICKEWIKDYINEKI</sequence>
<dbReference type="EMBL" id="LJNI01000012">
    <property type="protein sequence ID" value="KPJ74175.1"/>
    <property type="molecule type" value="Genomic_DNA"/>
</dbReference>
<proteinExistence type="predicted"/>
<gene>
    <name evidence="1" type="ORF">AMJ52_01555</name>
</gene>